<organism evidence="1 2">
    <name type="scientific">Jiella pelagia</name>
    <dbReference type="NCBI Taxonomy" id="2986949"/>
    <lineage>
        <taxon>Bacteria</taxon>
        <taxon>Pseudomonadati</taxon>
        <taxon>Pseudomonadota</taxon>
        <taxon>Alphaproteobacteria</taxon>
        <taxon>Hyphomicrobiales</taxon>
        <taxon>Aurantimonadaceae</taxon>
        <taxon>Jiella</taxon>
    </lineage>
</organism>
<evidence type="ECO:0008006" key="3">
    <source>
        <dbReference type="Google" id="ProtNLM"/>
    </source>
</evidence>
<evidence type="ECO:0000313" key="2">
    <source>
        <dbReference type="Proteomes" id="UP001164020"/>
    </source>
</evidence>
<accession>A0ABY7BWD8</accession>
<evidence type="ECO:0000313" key="1">
    <source>
        <dbReference type="EMBL" id="WAP67688.1"/>
    </source>
</evidence>
<protein>
    <recommendedName>
        <fullName evidence="3">Transcriptional regulator</fullName>
    </recommendedName>
</protein>
<dbReference type="EMBL" id="CP114029">
    <property type="protein sequence ID" value="WAP67688.1"/>
    <property type="molecule type" value="Genomic_DNA"/>
</dbReference>
<dbReference type="Proteomes" id="UP001164020">
    <property type="component" value="Chromosome"/>
</dbReference>
<dbReference type="RefSeq" id="WP_268880152.1">
    <property type="nucleotide sequence ID" value="NZ_CP114029.1"/>
</dbReference>
<name>A0ABY7BWD8_9HYPH</name>
<reference evidence="1" key="1">
    <citation type="submission" date="2022-12" db="EMBL/GenBank/DDBJ databases">
        <title>Jiella pelagia sp. nov., isolated from phosphonate enriched culture of Northwest Pacific surface seawater.</title>
        <authorList>
            <person name="Shin D.Y."/>
            <person name="Hwang C.Y."/>
        </authorList>
    </citation>
    <scope>NUCLEOTIDE SEQUENCE</scope>
    <source>
        <strain evidence="1">HL-NP1</strain>
    </source>
</reference>
<sequence>MTIEDKLALAERDAANHADAPTRRPLELDADAYMSELDGFDMTEAQKRELLQTLWSIMRSFVDLGFEVDICAAVFGDNYLLPEADSPSVDSSHTHKPETR</sequence>
<proteinExistence type="predicted"/>
<gene>
    <name evidence="1" type="ORF">OH818_19725</name>
</gene>
<keyword evidence="2" id="KW-1185">Reference proteome</keyword>